<dbReference type="EMBL" id="ACPB03007774">
    <property type="status" value="NOT_ANNOTATED_CDS"/>
    <property type="molecule type" value="Genomic_DNA"/>
</dbReference>
<evidence type="ECO:0000313" key="1">
    <source>
        <dbReference type="EnsemblMetazoa" id="RPRC004205-PA"/>
    </source>
</evidence>
<name>T1HJI3_RHOPR</name>
<accession>T1HJI3</accession>
<keyword evidence="2" id="KW-1185">Reference proteome</keyword>
<dbReference type="HOGENOM" id="CLU_3371112_0_0_1"/>
<protein>
    <submittedName>
        <fullName evidence="1">Uncharacterized protein</fullName>
    </submittedName>
</protein>
<reference evidence="1" key="1">
    <citation type="submission" date="2015-05" db="UniProtKB">
        <authorList>
            <consortium name="EnsemblMetazoa"/>
        </authorList>
    </citation>
    <scope>IDENTIFICATION</scope>
</reference>
<dbReference type="Proteomes" id="UP000015103">
    <property type="component" value="Unassembled WGS sequence"/>
</dbReference>
<dbReference type="AlphaFoldDB" id="T1HJI3"/>
<sequence length="35" mass="3821">MVDERVGGEACPNIPDRGLNDGTHMDNICQTTFTL</sequence>
<dbReference type="InParanoid" id="T1HJI3"/>
<evidence type="ECO:0000313" key="2">
    <source>
        <dbReference type="Proteomes" id="UP000015103"/>
    </source>
</evidence>
<dbReference type="EnsemblMetazoa" id="RPRC004205-RA">
    <property type="protein sequence ID" value="RPRC004205-PA"/>
    <property type="gene ID" value="RPRC004205"/>
</dbReference>
<organism evidence="1 2">
    <name type="scientific">Rhodnius prolixus</name>
    <name type="common">Triatomid bug</name>
    <dbReference type="NCBI Taxonomy" id="13249"/>
    <lineage>
        <taxon>Eukaryota</taxon>
        <taxon>Metazoa</taxon>
        <taxon>Ecdysozoa</taxon>
        <taxon>Arthropoda</taxon>
        <taxon>Hexapoda</taxon>
        <taxon>Insecta</taxon>
        <taxon>Pterygota</taxon>
        <taxon>Neoptera</taxon>
        <taxon>Paraneoptera</taxon>
        <taxon>Hemiptera</taxon>
        <taxon>Heteroptera</taxon>
        <taxon>Panheteroptera</taxon>
        <taxon>Cimicomorpha</taxon>
        <taxon>Reduviidae</taxon>
        <taxon>Triatominae</taxon>
        <taxon>Rhodnius</taxon>
    </lineage>
</organism>
<proteinExistence type="predicted"/>